<sequence length="122" mass="13263">MGRGELLWESDDICVALVNGDDYTPNFVADKVLADIPEEAIIAISEPLDNTEILDTGWAQADDATFPEVEGEPGEAVVVFKRTADDETSTLIAYLDSELYQSVIPNGSDILVVWPSSGVIRF</sequence>
<reference evidence="1" key="1">
    <citation type="submission" date="2024-04" db="EMBL/GenBank/DDBJ databases">
        <authorList>
            <person name="Hoffpauir A."/>
            <person name="Koss R."/>
            <person name="Kumar R."/>
            <person name="Plichta A."/>
            <person name="Rodrigues L."/>
            <person name="Hutchison K.W."/>
            <person name="Molloy S.D."/>
            <person name="Viland M.D."/>
            <person name="Lewis C.M."/>
            <person name="Garlena R.A."/>
            <person name="Russell D.A."/>
            <person name="Jacobs-Sera D."/>
            <person name="Hatfull G.F."/>
        </authorList>
    </citation>
    <scope>NUCLEOTIDE SEQUENCE</scope>
</reference>
<evidence type="ECO:0000313" key="1">
    <source>
        <dbReference type="EMBL" id="XCH42672.1"/>
    </source>
</evidence>
<protein>
    <recommendedName>
        <fullName evidence="2">Minor tail protein</fullName>
    </recommendedName>
</protein>
<dbReference type="EMBL" id="PP750957">
    <property type="protein sequence ID" value="XCH42672.1"/>
    <property type="molecule type" value="Genomic_DNA"/>
</dbReference>
<accession>A0AAU8GLZ6</accession>
<gene>
    <name evidence="1" type="primary">34</name>
    <name evidence="1" type="ORF">SEA_LILBIB_34</name>
</gene>
<proteinExistence type="predicted"/>
<organism evidence="1">
    <name type="scientific">Mycobacterium phage LilBib</name>
    <dbReference type="NCBI Taxonomy" id="3136622"/>
    <lineage>
        <taxon>Viruses</taxon>
    </lineage>
</organism>
<name>A0AAU8GLZ6_9VIRU</name>
<evidence type="ECO:0008006" key="2">
    <source>
        <dbReference type="Google" id="ProtNLM"/>
    </source>
</evidence>